<sequence length="310" mass="34503">MTQKIMMPPSDSFVLPDAVAEALAAGRLPHATLLVGPSRATMTAARYLAKALLCEDTTCPCGRCSACIRFQAGTQTDFFEVGGESIKTADIEAMQRWLSVRGHSGKKVYTLYGADQMTGVAANRILKTLEEPQPGVYALLTAATRQSVLSTIRSRCTVYPIAEPGVSAHTDVQVIPLLEDAMKETENHSFDGFINKMIKWVQMWLVDGTPALILAAQWQLICEEVSAADSLTLLVEYLRDILHTRVGQSSIRFQDWESHMKRVAPILEVRQWSRAIEIVLDSRQRLESHVATLLNFEQMCIRLREVLPDV</sequence>
<dbReference type="InterPro" id="IPR027417">
    <property type="entry name" value="P-loop_NTPase"/>
</dbReference>
<reference evidence="2" key="1">
    <citation type="journal article" date="2022" name="G3 (Bethesda)">
        <title>Unveiling the complete genome sequence of Alicyclobacillus acidoterrestris DSM 3922T, a taint-producing strain.</title>
        <authorList>
            <person name="Leonardo I.C."/>
            <person name="Barreto Crespo M.T."/>
            <person name="Gaspar F.B."/>
        </authorList>
    </citation>
    <scope>NUCLEOTIDE SEQUENCE [LARGE SCALE GENOMIC DNA]</scope>
    <source>
        <strain evidence="2">DSM 3922</strain>
    </source>
</reference>
<dbReference type="RefSeq" id="WP_021294667.1">
    <property type="nucleotide sequence ID" value="NZ_AURB01000001.1"/>
</dbReference>
<evidence type="ECO:0000313" key="2">
    <source>
        <dbReference type="Proteomes" id="UP000829401"/>
    </source>
</evidence>
<dbReference type="GO" id="GO:0006261">
    <property type="term" value="P:DNA-templated DNA replication"/>
    <property type="evidence" value="ECO:0007669"/>
    <property type="project" value="TreeGrafter"/>
</dbReference>
<evidence type="ECO:0008006" key="3">
    <source>
        <dbReference type="Google" id="ProtNLM"/>
    </source>
</evidence>
<name>T0DPA5_ALIAG</name>
<dbReference type="EMBL" id="CP080467">
    <property type="protein sequence ID" value="UNO49215.1"/>
    <property type="molecule type" value="Genomic_DNA"/>
</dbReference>
<dbReference type="STRING" id="1356854.N007_00260"/>
<dbReference type="PANTHER" id="PTHR11669:SF8">
    <property type="entry name" value="DNA POLYMERASE III SUBUNIT DELTA"/>
    <property type="match status" value="1"/>
</dbReference>
<dbReference type="PANTHER" id="PTHR11669">
    <property type="entry name" value="REPLICATION FACTOR C / DNA POLYMERASE III GAMMA-TAU SUBUNIT"/>
    <property type="match status" value="1"/>
</dbReference>
<dbReference type="Pfam" id="PF13177">
    <property type="entry name" value="DNA_pol3_delta2"/>
    <property type="match status" value="1"/>
</dbReference>
<evidence type="ECO:0000313" key="1">
    <source>
        <dbReference type="EMBL" id="UNO49215.1"/>
    </source>
</evidence>
<dbReference type="eggNOG" id="COG0470">
    <property type="taxonomic scope" value="Bacteria"/>
</dbReference>
<dbReference type="InterPro" id="IPR050238">
    <property type="entry name" value="DNA_Rep/Repair_Clamp_Loader"/>
</dbReference>
<accession>T0DPA5</accession>
<dbReference type="KEGG" id="aaco:K1I37_01240"/>
<dbReference type="AlphaFoldDB" id="T0DPA5"/>
<proteinExistence type="predicted"/>
<protein>
    <recommendedName>
        <fullName evidence="3">DNA polymerase III subunit delta</fullName>
    </recommendedName>
</protein>
<dbReference type="Gene3D" id="3.40.50.300">
    <property type="entry name" value="P-loop containing nucleotide triphosphate hydrolases"/>
    <property type="match status" value="1"/>
</dbReference>
<accession>A0A9E6ZFQ2</accession>
<dbReference type="SUPFAM" id="SSF52540">
    <property type="entry name" value="P-loop containing nucleoside triphosphate hydrolases"/>
    <property type="match status" value="1"/>
</dbReference>
<keyword evidence="2" id="KW-1185">Reference proteome</keyword>
<gene>
    <name evidence="1" type="ORF">K1I37_01240</name>
</gene>
<organism evidence="1 2">
    <name type="scientific">Alicyclobacillus acidoterrestris (strain ATCC 49025 / DSM 3922 / CIP 106132 / NCIMB 13137 / GD3B)</name>
    <dbReference type="NCBI Taxonomy" id="1356854"/>
    <lineage>
        <taxon>Bacteria</taxon>
        <taxon>Bacillati</taxon>
        <taxon>Bacillota</taxon>
        <taxon>Bacilli</taxon>
        <taxon>Bacillales</taxon>
        <taxon>Alicyclobacillaceae</taxon>
        <taxon>Alicyclobacillus</taxon>
    </lineage>
</organism>
<dbReference type="Proteomes" id="UP000829401">
    <property type="component" value="Chromosome"/>
</dbReference>